<dbReference type="InterPro" id="IPR007693">
    <property type="entry name" value="DNA_helicase_DnaB-like_N"/>
</dbReference>
<dbReference type="Gene3D" id="1.10.860.10">
    <property type="entry name" value="DNAb Helicase, Chain A"/>
    <property type="match status" value="1"/>
</dbReference>
<dbReference type="InterPro" id="IPR027417">
    <property type="entry name" value="P-loop_NTPase"/>
</dbReference>
<name>A0A1Z1MB34_9FLOR</name>
<dbReference type="PROSITE" id="PS51199">
    <property type="entry name" value="SF4_HELICASE"/>
    <property type="match status" value="1"/>
</dbReference>
<dbReference type="EC" id="5.6.2.3" evidence="9"/>
<keyword evidence="2" id="KW-0235">DNA replication</keyword>
<keyword evidence="5 12" id="KW-0347">Helicase</keyword>
<feature type="domain" description="SF4 helicase" evidence="11">
    <location>
        <begin position="191"/>
        <end position="398"/>
    </location>
</feature>
<accession>A0A1Z1MB34</accession>
<evidence type="ECO:0000256" key="3">
    <source>
        <dbReference type="ARBA" id="ARBA00022741"/>
    </source>
</evidence>
<dbReference type="GO" id="GO:0006260">
    <property type="term" value="P:DNA replication"/>
    <property type="evidence" value="ECO:0007669"/>
    <property type="project" value="UniProtKB-KW"/>
</dbReference>
<organism evidence="12">
    <name type="scientific">Vertebrata thuyoides</name>
    <dbReference type="NCBI Taxonomy" id="2006970"/>
    <lineage>
        <taxon>Eukaryota</taxon>
        <taxon>Rhodophyta</taxon>
        <taxon>Florideophyceae</taxon>
        <taxon>Rhodymeniophycidae</taxon>
        <taxon>Ceramiales</taxon>
        <taxon>Rhodomelaceae</taxon>
        <taxon>Polysiphonioideae</taxon>
        <taxon>Vertebrata</taxon>
    </lineage>
</organism>
<dbReference type="PANTHER" id="PTHR30153:SF2">
    <property type="entry name" value="REPLICATIVE DNA HELICASE"/>
    <property type="match status" value="1"/>
</dbReference>
<dbReference type="GO" id="GO:0003677">
    <property type="term" value="F:DNA binding"/>
    <property type="evidence" value="ECO:0007669"/>
    <property type="project" value="UniProtKB-KW"/>
</dbReference>
<dbReference type="GO" id="GO:0043139">
    <property type="term" value="F:5'-3' DNA helicase activity"/>
    <property type="evidence" value="ECO:0007669"/>
    <property type="project" value="UniProtKB-EC"/>
</dbReference>
<evidence type="ECO:0000256" key="4">
    <source>
        <dbReference type="ARBA" id="ARBA00022801"/>
    </source>
</evidence>
<keyword evidence="12" id="KW-0150">Chloroplast</keyword>
<evidence type="ECO:0000256" key="6">
    <source>
        <dbReference type="ARBA" id="ARBA00022840"/>
    </source>
</evidence>
<dbReference type="GO" id="GO:0005524">
    <property type="term" value="F:ATP binding"/>
    <property type="evidence" value="ECO:0007669"/>
    <property type="project" value="UniProtKB-KW"/>
</dbReference>
<dbReference type="Gene3D" id="3.40.50.300">
    <property type="entry name" value="P-loop containing nucleotide triphosphate hydrolases"/>
    <property type="match status" value="2"/>
</dbReference>
<dbReference type="InterPro" id="IPR016136">
    <property type="entry name" value="DNA_helicase_N/primase_C"/>
</dbReference>
<proteinExistence type="inferred from homology"/>
<evidence type="ECO:0000256" key="1">
    <source>
        <dbReference type="ARBA" id="ARBA00008428"/>
    </source>
</evidence>
<dbReference type="GO" id="GO:0005829">
    <property type="term" value="C:cytosol"/>
    <property type="evidence" value="ECO:0007669"/>
    <property type="project" value="TreeGrafter"/>
</dbReference>
<evidence type="ECO:0000313" key="12">
    <source>
        <dbReference type="EMBL" id="ARW63196.1"/>
    </source>
</evidence>
<keyword evidence="3" id="KW-0547">Nucleotide-binding</keyword>
<evidence type="ECO:0000256" key="5">
    <source>
        <dbReference type="ARBA" id="ARBA00022806"/>
    </source>
</evidence>
<evidence type="ECO:0000256" key="2">
    <source>
        <dbReference type="ARBA" id="ARBA00022705"/>
    </source>
</evidence>
<comment type="similarity">
    <text evidence="1">Belongs to the helicase family. DnaB subfamily.</text>
</comment>
<dbReference type="EMBL" id="MF101426">
    <property type="protein sequence ID" value="ARW63196.1"/>
    <property type="molecule type" value="Genomic_DNA"/>
</dbReference>
<dbReference type="InterPro" id="IPR007694">
    <property type="entry name" value="DNA_helicase_DnaB-like_C"/>
</dbReference>
<geneLocation type="chloroplast" evidence="12"/>
<evidence type="ECO:0000256" key="9">
    <source>
        <dbReference type="ARBA" id="ARBA00044969"/>
    </source>
</evidence>
<dbReference type="AlphaFoldDB" id="A0A1Z1MB34"/>
<dbReference type="GO" id="GO:0016787">
    <property type="term" value="F:hydrolase activity"/>
    <property type="evidence" value="ECO:0007669"/>
    <property type="project" value="UniProtKB-KW"/>
</dbReference>
<dbReference type="SUPFAM" id="SSF48024">
    <property type="entry name" value="N-terminal domain of DnaB helicase"/>
    <property type="match status" value="1"/>
</dbReference>
<evidence type="ECO:0000259" key="11">
    <source>
        <dbReference type="PROSITE" id="PS51199"/>
    </source>
</evidence>
<evidence type="ECO:0000256" key="10">
    <source>
        <dbReference type="ARBA" id="ARBA00048954"/>
    </source>
</evidence>
<comment type="catalytic activity">
    <reaction evidence="10">
        <text>ATP + H2O = ADP + phosphate + H(+)</text>
        <dbReference type="Rhea" id="RHEA:13065"/>
        <dbReference type="ChEBI" id="CHEBI:15377"/>
        <dbReference type="ChEBI" id="CHEBI:15378"/>
        <dbReference type="ChEBI" id="CHEBI:30616"/>
        <dbReference type="ChEBI" id="CHEBI:43474"/>
        <dbReference type="ChEBI" id="CHEBI:456216"/>
        <dbReference type="EC" id="5.6.2.3"/>
    </reaction>
</comment>
<dbReference type="PANTHER" id="PTHR30153">
    <property type="entry name" value="REPLICATIVE DNA HELICASE DNAB"/>
    <property type="match status" value="1"/>
</dbReference>
<dbReference type="Pfam" id="PF00772">
    <property type="entry name" value="DnaB"/>
    <property type="match status" value="1"/>
</dbReference>
<dbReference type="Pfam" id="PF03796">
    <property type="entry name" value="DnaB_C"/>
    <property type="match status" value="1"/>
</dbReference>
<evidence type="ECO:0000256" key="7">
    <source>
        <dbReference type="ARBA" id="ARBA00023125"/>
    </source>
</evidence>
<reference evidence="12" key="1">
    <citation type="journal article" date="2017" name="J. Phycol.">
        <title>Analysis of chloroplast genomes and a supermatrix inform reclassification of the Rhodomelaceae (Rhodophyta).</title>
        <authorList>
            <person name="Diaz-Tapia P."/>
            <person name="Maggs C.A."/>
            <person name="West J.A."/>
            <person name="Verbruggen H."/>
        </authorList>
    </citation>
    <scope>NUCLEOTIDE SEQUENCE</scope>
    <source>
        <strain evidence="12">PD546</strain>
    </source>
</reference>
<gene>
    <name evidence="12" type="primary">dnaB</name>
</gene>
<protein>
    <recommendedName>
        <fullName evidence="9">DNA 5'-3' helicase</fullName>
        <ecNumber evidence="9">5.6.2.3</ecNumber>
    </recommendedName>
</protein>
<keyword evidence="12" id="KW-0934">Plastid</keyword>
<dbReference type="SUPFAM" id="SSF52540">
    <property type="entry name" value="P-loop containing nucleoside triphosphate hydrolases"/>
    <property type="match status" value="1"/>
</dbReference>
<sequence length="598" mass="70622">MQNFYRYKFIPHNYLAEETLIGIILIYPQITYKILYLVEENIFFIETNKILYLHLLKILQSNRISIISLFYELKSRNLLKKVGGATKLTNLMKQSQVFISSYKTNYYVEDLILLLNKNYFKRLIIQLGYNIIKMGHISNITNEHVYKKILSYFKNVEEKSINKKVNKVCNIKEIISEKLLQIKYKKIDFEEINTTKKIKSGFIELDKIVKGFINGNLVIIAGRPAVGKTSFTINIAYYCFYTEKINLLIFSLEMSINQIFNKFILIDSGNTIEKQSIKTFKNNHWKRISQICHQLLKQNIYINEEINLSIDQIENISINIKKQEYIELIIIDYLQLIEIPLENSKIQNRSQELGYITRRLKLLAQSLKIPIIVISQLNRNIESRNDKEPILSDLKESGCIFYKNNILISSKYLTKISISNITKYHKVLNKKRKKYTIQSLNKKISKIQILNKYVFLCTIGKQFIGLTFNHKFLSKKCWIPSHQLVKTTLIFHKHIKNHQINLNIYLNNMMFHKYEKIYDIYIKNYFNLIIQETYIHNSIEQDADIIIILYEINNNKVTTNDKDKTIDLKISKNRNGKTGYCTLKFKLNTGTFENISIS</sequence>
<evidence type="ECO:0000256" key="8">
    <source>
        <dbReference type="ARBA" id="ARBA00023235"/>
    </source>
</evidence>
<keyword evidence="7" id="KW-0238">DNA-binding</keyword>
<keyword evidence="6" id="KW-0067">ATP-binding</keyword>
<dbReference type="GeneID" id="33356523"/>
<keyword evidence="4" id="KW-0378">Hydrolase</keyword>
<dbReference type="InterPro" id="IPR036185">
    <property type="entry name" value="DNA_heli_DnaB-like_N_sf"/>
</dbReference>
<keyword evidence="8" id="KW-0413">Isomerase</keyword>
<dbReference type="RefSeq" id="YP_009394634.1">
    <property type="nucleotide sequence ID" value="NC_035273.1"/>
</dbReference>